<dbReference type="InterPro" id="IPR025298">
    <property type="entry name" value="DUF4094"/>
</dbReference>
<evidence type="ECO:0000259" key="2">
    <source>
        <dbReference type="Pfam" id="PF13334"/>
    </source>
</evidence>
<protein>
    <recommendedName>
        <fullName evidence="2">DUF4094 domain-containing protein</fullName>
    </recommendedName>
</protein>
<reference evidence="4" key="1">
    <citation type="submission" date="2015-12" db="EMBL/GenBank/DDBJ databases">
        <title>Update maize B73 reference genome by single molecule sequencing technologies.</title>
        <authorList>
            <consortium name="Maize Genome Sequencing Project"/>
            <person name="Ware D."/>
        </authorList>
    </citation>
    <scope>NUCLEOTIDE SEQUENCE [LARGE SCALE GENOMIC DNA]</scope>
    <source>
        <strain evidence="4">cv. B73</strain>
    </source>
</reference>
<dbReference type="UniPathway" id="UPA00378"/>
<dbReference type="Proteomes" id="UP000007305">
    <property type="component" value="Chromosome 3"/>
</dbReference>
<feature type="domain" description="DUF4094" evidence="2">
    <location>
        <begin position="37"/>
        <end position="128"/>
    </location>
</feature>
<feature type="compositionally biased region" description="Basic and acidic residues" evidence="1">
    <location>
        <begin position="84"/>
        <end position="99"/>
    </location>
</feature>
<feature type="region of interest" description="Disordered" evidence="1">
    <location>
        <begin position="130"/>
        <end position="173"/>
    </location>
</feature>
<evidence type="ECO:0000313" key="4">
    <source>
        <dbReference type="Proteomes" id="UP000007305"/>
    </source>
</evidence>
<sequence length="173" mass="17923">MTVFLRACTHAFGAQALAERQPQLEKKPPRGGRAPLSGKAVAALCVTSFVVGLLLSGNVSLMSASAAAAASSSYSSRDSVSGCDNKRKLGENQHPKDILNEVSRTHQAIQSLDKAVSTLEMEMAVERARSAAAWHPAGVLPRRPSSWSASTRPSPAGSGATRSGTPGSPEGIS</sequence>
<keyword evidence="4" id="KW-1185">Reference proteome</keyword>
<reference evidence="3" key="3">
    <citation type="submission" date="2021-05" db="UniProtKB">
        <authorList>
            <consortium name="EnsemblPlants"/>
        </authorList>
    </citation>
    <scope>IDENTIFICATION</scope>
    <source>
        <strain evidence="3">cv. B73</strain>
    </source>
</reference>
<dbReference type="EnsemblPlants" id="Zm00001eb145910_T001">
    <property type="protein sequence ID" value="Zm00001eb145910_P001"/>
    <property type="gene ID" value="Zm00001eb145910"/>
</dbReference>
<evidence type="ECO:0000256" key="1">
    <source>
        <dbReference type="SAM" id="MobiDB-lite"/>
    </source>
</evidence>
<dbReference type="AlphaFoldDB" id="A0A804NA00"/>
<dbReference type="InParanoid" id="A0A804NA00"/>
<dbReference type="Pfam" id="PF13334">
    <property type="entry name" value="DUF4094"/>
    <property type="match status" value="1"/>
</dbReference>
<evidence type="ECO:0000313" key="3">
    <source>
        <dbReference type="EnsemblPlants" id="Zm00001eb145910_P001"/>
    </source>
</evidence>
<dbReference type="Gramene" id="Zm00001eb145910_T001">
    <property type="protein sequence ID" value="Zm00001eb145910_P001"/>
    <property type="gene ID" value="Zm00001eb145910"/>
</dbReference>
<organism evidence="3 4">
    <name type="scientific">Zea mays</name>
    <name type="common">Maize</name>
    <dbReference type="NCBI Taxonomy" id="4577"/>
    <lineage>
        <taxon>Eukaryota</taxon>
        <taxon>Viridiplantae</taxon>
        <taxon>Streptophyta</taxon>
        <taxon>Embryophyta</taxon>
        <taxon>Tracheophyta</taxon>
        <taxon>Spermatophyta</taxon>
        <taxon>Magnoliopsida</taxon>
        <taxon>Liliopsida</taxon>
        <taxon>Poales</taxon>
        <taxon>Poaceae</taxon>
        <taxon>PACMAD clade</taxon>
        <taxon>Panicoideae</taxon>
        <taxon>Andropogonodae</taxon>
        <taxon>Andropogoneae</taxon>
        <taxon>Tripsacinae</taxon>
        <taxon>Zea</taxon>
    </lineage>
</organism>
<evidence type="ECO:0007829" key="5">
    <source>
        <dbReference type="PeptideAtlas" id="A0A804NA00"/>
    </source>
</evidence>
<proteinExistence type="evidence at protein level"/>
<keyword evidence="5" id="KW-1267">Proteomics identification</keyword>
<name>A0A804NA00_MAIZE</name>
<reference evidence="3" key="2">
    <citation type="submission" date="2019-07" db="EMBL/GenBank/DDBJ databases">
        <authorList>
            <person name="Seetharam A."/>
            <person name="Woodhouse M."/>
            <person name="Cannon E."/>
        </authorList>
    </citation>
    <scope>NUCLEOTIDE SEQUENCE [LARGE SCALE GENOMIC DNA]</scope>
    <source>
        <strain evidence="3">cv. B73</strain>
    </source>
</reference>
<accession>A0A804NA00</accession>
<feature type="region of interest" description="Disordered" evidence="1">
    <location>
        <begin position="74"/>
        <end position="102"/>
    </location>
</feature>